<dbReference type="EMBL" id="FRXN01000006">
    <property type="protein sequence ID" value="SHO64983.1"/>
    <property type="molecule type" value="Genomic_DNA"/>
</dbReference>
<dbReference type="InterPro" id="IPR051781">
    <property type="entry name" value="Metallo-dep_Hydrolase"/>
</dbReference>
<dbReference type="OrthoDB" id="9797498at2"/>
<evidence type="ECO:0000313" key="4">
    <source>
        <dbReference type="Proteomes" id="UP000184609"/>
    </source>
</evidence>
<protein>
    <submittedName>
        <fullName evidence="3">Amidohydrolase family protein</fullName>
    </submittedName>
</protein>
<organism evidence="3 4">
    <name type="scientific">Algoriphagus zhangzhouensis</name>
    <dbReference type="NCBI Taxonomy" id="1073327"/>
    <lineage>
        <taxon>Bacteria</taxon>
        <taxon>Pseudomonadati</taxon>
        <taxon>Bacteroidota</taxon>
        <taxon>Cytophagia</taxon>
        <taxon>Cytophagales</taxon>
        <taxon>Cyclobacteriaceae</taxon>
        <taxon>Algoriphagus</taxon>
    </lineage>
</organism>
<gene>
    <name evidence="3" type="ORF">SAMN04488108_3783</name>
</gene>
<dbReference type="PANTHER" id="PTHR43135">
    <property type="entry name" value="ALPHA-D-RIBOSE 1-METHYLPHOSPHONATE 5-TRIPHOSPHATE DIPHOSPHATASE"/>
    <property type="match status" value="1"/>
</dbReference>
<dbReference type="SUPFAM" id="SSF51556">
    <property type="entry name" value="Metallo-dependent hydrolases"/>
    <property type="match status" value="1"/>
</dbReference>
<evidence type="ECO:0000256" key="1">
    <source>
        <dbReference type="SAM" id="SignalP"/>
    </source>
</evidence>
<dbReference type="Gene3D" id="2.30.40.10">
    <property type="entry name" value="Urease, subunit C, domain 1"/>
    <property type="match status" value="2"/>
</dbReference>
<dbReference type="InterPro" id="IPR011059">
    <property type="entry name" value="Metal-dep_hydrolase_composite"/>
</dbReference>
<reference evidence="4" key="1">
    <citation type="submission" date="2016-12" db="EMBL/GenBank/DDBJ databases">
        <authorList>
            <person name="Varghese N."/>
            <person name="Submissions S."/>
        </authorList>
    </citation>
    <scope>NUCLEOTIDE SEQUENCE [LARGE SCALE GENOMIC DNA]</scope>
    <source>
        <strain evidence="4">DSM 25035</strain>
    </source>
</reference>
<evidence type="ECO:0000313" key="3">
    <source>
        <dbReference type="EMBL" id="SHO64983.1"/>
    </source>
</evidence>
<dbReference type="RefSeq" id="WP_073573378.1">
    <property type="nucleotide sequence ID" value="NZ_FRXN01000006.1"/>
</dbReference>
<accession>A0A1M7ZJB5</accession>
<dbReference type="InterPro" id="IPR006680">
    <property type="entry name" value="Amidohydro-rel"/>
</dbReference>
<dbReference type="PANTHER" id="PTHR43135:SF3">
    <property type="entry name" value="ALPHA-D-RIBOSE 1-METHYLPHOSPHONATE 5-TRIPHOSPHATE DIPHOSPHATASE"/>
    <property type="match status" value="1"/>
</dbReference>
<name>A0A1M7ZJB5_9BACT</name>
<dbReference type="STRING" id="1073327.SAMN04488108_3783"/>
<dbReference type="AlphaFoldDB" id="A0A1M7ZJB5"/>
<dbReference type="SUPFAM" id="SSF51338">
    <property type="entry name" value="Composite domain of metallo-dependent hydrolases"/>
    <property type="match status" value="1"/>
</dbReference>
<keyword evidence="3" id="KW-0378">Hydrolase</keyword>
<dbReference type="GO" id="GO:0016810">
    <property type="term" value="F:hydrolase activity, acting on carbon-nitrogen (but not peptide) bonds"/>
    <property type="evidence" value="ECO:0007669"/>
    <property type="project" value="InterPro"/>
</dbReference>
<keyword evidence="1" id="KW-0732">Signal</keyword>
<feature type="chain" id="PRO_5012523170" evidence="1">
    <location>
        <begin position="22"/>
        <end position="456"/>
    </location>
</feature>
<dbReference type="InterPro" id="IPR032466">
    <property type="entry name" value="Metal_Hydrolase"/>
</dbReference>
<dbReference type="Pfam" id="PF01979">
    <property type="entry name" value="Amidohydro_1"/>
    <property type="match status" value="1"/>
</dbReference>
<evidence type="ECO:0000259" key="2">
    <source>
        <dbReference type="Pfam" id="PF01979"/>
    </source>
</evidence>
<dbReference type="Gene3D" id="3.20.20.140">
    <property type="entry name" value="Metal-dependent hydrolases"/>
    <property type="match status" value="2"/>
</dbReference>
<dbReference type="Proteomes" id="UP000184609">
    <property type="component" value="Unassembled WGS sequence"/>
</dbReference>
<feature type="domain" description="Amidohydrolase-related" evidence="2">
    <location>
        <begin position="77"/>
        <end position="436"/>
    </location>
</feature>
<feature type="signal peptide" evidence="1">
    <location>
        <begin position="1"/>
        <end position="21"/>
    </location>
</feature>
<proteinExistence type="predicted"/>
<sequence>MKLQKLVFSLVAWLFAGAVFAQDILVLNVNIVTMDGEEVLENHAIYVSDGYIKDIIPQSPQTPRMTADLVVDGRGAYIYPGLAEFHAHLPVSNDGSTQLQEESLWLYLANGVLRIRSMLGHPTHVALRSKVNSGELMGPRVFISGPSFNANSVTSPDQAAQMVREQKAAGYDHLKIHPGVELDEMWAISKTAKELGIPFGGHVPLAVGIDNALASGFKSVEHMDGYMEGLLPDDLEIDITTSGPFNLKLVGQVQMEKLPALIQETLDQGTYIAPTLTLFDRYFGYIPADEFRKAPEMKYLPGPLIQQWVNTKKQLERAGMLDEVNVAPYLAFRRKLFMELHQAGVPMILASDSPQVFNVPGFSIQHELALMSEAGMSNYEILKTGSVVPAQYMGRENEWGKIKKGMAADFVMVDKNPLEDLKTLQNPKGVMMAGEWLSQEKLQAELDRIENNHIRK</sequence>
<keyword evidence="4" id="KW-1185">Reference proteome</keyword>